<protein>
    <submittedName>
        <fullName evidence="1">Uncharacterized protein</fullName>
    </submittedName>
</protein>
<name>A0ACB8GZN7_PSICU</name>
<proteinExistence type="predicted"/>
<keyword evidence="2" id="KW-1185">Reference proteome</keyword>
<evidence type="ECO:0000313" key="1">
    <source>
        <dbReference type="EMBL" id="KAH9480945.1"/>
    </source>
</evidence>
<evidence type="ECO:0000313" key="2">
    <source>
        <dbReference type="Proteomes" id="UP000664032"/>
    </source>
</evidence>
<accession>A0ACB8GZN7</accession>
<organism evidence="1 2">
    <name type="scientific">Psilocybe cubensis</name>
    <name type="common">Psychedelic mushroom</name>
    <name type="synonym">Stropharia cubensis</name>
    <dbReference type="NCBI Taxonomy" id="181762"/>
    <lineage>
        <taxon>Eukaryota</taxon>
        <taxon>Fungi</taxon>
        <taxon>Dikarya</taxon>
        <taxon>Basidiomycota</taxon>
        <taxon>Agaricomycotina</taxon>
        <taxon>Agaricomycetes</taxon>
        <taxon>Agaricomycetidae</taxon>
        <taxon>Agaricales</taxon>
        <taxon>Agaricineae</taxon>
        <taxon>Strophariaceae</taxon>
        <taxon>Psilocybe</taxon>
    </lineage>
</organism>
<reference evidence="1" key="1">
    <citation type="submission" date="2021-10" db="EMBL/GenBank/DDBJ databases">
        <title>Psilocybe cubensis genome.</title>
        <authorList>
            <person name="Mckernan K.J."/>
            <person name="Crawford S."/>
            <person name="Trippe A."/>
            <person name="Kane L.T."/>
            <person name="Mclaughlin S."/>
        </authorList>
    </citation>
    <scope>NUCLEOTIDE SEQUENCE</scope>
    <source>
        <strain evidence="1">MGC-MH-2018</strain>
    </source>
</reference>
<gene>
    <name evidence="1" type="ORF">JR316_0007552</name>
</gene>
<dbReference type="EMBL" id="JAFIQS020000006">
    <property type="protein sequence ID" value="KAH9480945.1"/>
    <property type="molecule type" value="Genomic_DNA"/>
</dbReference>
<sequence>MEDTLAYGGAFYILNKLYFSSLLATLNRREMLRAQMHAPTGGMISISFGTNTNTRAGEGLSVAMDTLGNEGDTGTMSEIRTKTEMKTMGDPVSAVYNSADQAQAGFFEIKVERHVI</sequence>
<dbReference type="Proteomes" id="UP000664032">
    <property type="component" value="Unassembled WGS sequence"/>
</dbReference>
<comment type="caution">
    <text evidence="1">The sequence shown here is derived from an EMBL/GenBank/DDBJ whole genome shotgun (WGS) entry which is preliminary data.</text>
</comment>